<accession>U4KFD7</accession>
<dbReference type="STRING" id="28173.VIBNI_A3394"/>
<dbReference type="KEGG" id="vni:VIBNI_A3394"/>
<dbReference type="AlphaFoldDB" id="U4KFD7"/>
<evidence type="ECO:0000313" key="3">
    <source>
        <dbReference type="Proteomes" id="UP000016895"/>
    </source>
</evidence>
<gene>
    <name evidence="2" type="ORF">VIBNI_A3394</name>
</gene>
<dbReference type="EMBL" id="FO203526">
    <property type="protein sequence ID" value="CCO59383.1"/>
    <property type="molecule type" value="Genomic_DNA"/>
</dbReference>
<dbReference type="Pfam" id="PF18765">
    <property type="entry name" value="Polbeta"/>
    <property type="match status" value="1"/>
</dbReference>
<proteinExistence type="predicted"/>
<dbReference type="Proteomes" id="UP000016895">
    <property type="component" value="Chromosome 1"/>
</dbReference>
<dbReference type="CDD" id="cd05403">
    <property type="entry name" value="NT_KNTase_like"/>
    <property type="match status" value="1"/>
</dbReference>
<dbReference type="Gene3D" id="3.30.460.10">
    <property type="entry name" value="Beta Polymerase, domain 2"/>
    <property type="match status" value="1"/>
</dbReference>
<name>U4KFD7_9VIBR</name>
<keyword evidence="3" id="KW-1185">Reference proteome</keyword>
<dbReference type="OrthoDB" id="43980at2"/>
<evidence type="ECO:0000313" key="2">
    <source>
        <dbReference type="EMBL" id="CCO59383.1"/>
    </source>
</evidence>
<dbReference type="InterPro" id="IPR043519">
    <property type="entry name" value="NT_sf"/>
</dbReference>
<dbReference type="SUPFAM" id="SSF81301">
    <property type="entry name" value="Nucleotidyltransferase"/>
    <property type="match status" value="1"/>
</dbReference>
<sequence length="259" mass="29649">MDNSILIRESINILRTCIDSNNLLFAFISGSRAKECYRDNSDVDLFVVLKEPNRVQETTLANELIKFHLENSLQLSHCGQILDEKTLYSIIHSSKNMSNLVYSGIENTACYHTDCILSITRKVKVVLHMLKMPKIGIIGDIEKLSKYEDYANSYYHRTGEPSKQLALGKMVWGDYSQHDDFPKSIWDKYLDKLASGDIANTPLGIGLHRWFRDPIPKEVNLLVHKFNYYDESTCPLSSHKFSSTQRNMIASQCIGCRES</sequence>
<evidence type="ECO:0000259" key="1">
    <source>
        <dbReference type="Pfam" id="PF18765"/>
    </source>
</evidence>
<organism evidence="2 3">
    <name type="scientific">Vibrio nigripulchritudo</name>
    <dbReference type="NCBI Taxonomy" id="28173"/>
    <lineage>
        <taxon>Bacteria</taxon>
        <taxon>Pseudomonadati</taxon>
        <taxon>Pseudomonadota</taxon>
        <taxon>Gammaproteobacteria</taxon>
        <taxon>Vibrionales</taxon>
        <taxon>Vibrionaceae</taxon>
        <taxon>Vibrio</taxon>
    </lineage>
</organism>
<protein>
    <submittedName>
        <fullName evidence="2">Putative KNTase</fullName>
    </submittedName>
</protein>
<reference evidence="2 3" key="1">
    <citation type="journal article" date="2013" name="ISME J.">
        <title>Comparative genomics of pathogenic lineages of Vibrio nigripulchritudo identifies virulence-associated traits.</title>
        <authorList>
            <person name="Goudenege D."/>
            <person name="Labreuche Y."/>
            <person name="Krin E."/>
            <person name="Ansquer D."/>
            <person name="Mangenot S."/>
            <person name="Calteau A."/>
            <person name="Medigue C."/>
            <person name="Mazel D."/>
            <person name="Polz M.F."/>
            <person name="Le Roux F."/>
        </authorList>
    </citation>
    <scope>NUCLEOTIDE SEQUENCE [LARGE SCALE GENOMIC DNA]</scope>
    <source>
        <strain evidence="3">SnF1</strain>
    </source>
</reference>
<dbReference type="RefSeq" id="WP_022551846.1">
    <property type="nucleotide sequence ID" value="NC_022528.1"/>
</dbReference>
<dbReference type="PATRIC" id="fig|1260221.3.peg.3220"/>
<dbReference type="InterPro" id="IPR041633">
    <property type="entry name" value="Polbeta"/>
</dbReference>
<feature type="domain" description="Polymerase beta nucleotidyltransferase" evidence="1">
    <location>
        <begin position="15"/>
        <end position="95"/>
    </location>
</feature>